<evidence type="ECO:0000259" key="9">
    <source>
        <dbReference type="Pfam" id="PF02224"/>
    </source>
</evidence>
<evidence type="ECO:0000256" key="4">
    <source>
        <dbReference type="ARBA" id="ARBA00022777"/>
    </source>
</evidence>
<keyword evidence="2 8" id="KW-0808">Transferase</keyword>
<evidence type="ECO:0000256" key="1">
    <source>
        <dbReference type="ARBA" id="ARBA00009427"/>
    </source>
</evidence>
<keyword evidence="8" id="KW-0963">Cytoplasm</keyword>
<dbReference type="CDD" id="cd02020">
    <property type="entry name" value="CMPK"/>
    <property type="match status" value="1"/>
</dbReference>
<dbReference type="GO" id="GO:0005829">
    <property type="term" value="C:cytosol"/>
    <property type="evidence" value="ECO:0007669"/>
    <property type="project" value="TreeGrafter"/>
</dbReference>
<keyword evidence="4 8" id="KW-0418">Kinase</keyword>
<dbReference type="Gene3D" id="3.40.50.300">
    <property type="entry name" value="P-loop containing nucleotide triphosphate hydrolases"/>
    <property type="match status" value="1"/>
</dbReference>
<dbReference type="PANTHER" id="PTHR21299:SF2">
    <property type="entry name" value="CYTIDYLATE KINASE"/>
    <property type="match status" value="1"/>
</dbReference>
<evidence type="ECO:0000256" key="2">
    <source>
        <dbReference type="ARBA" id="ARBA00022679"/>
    </source>
</evidence>
<comment type="catalytic activity">
    <reaction evidence="6 8">
        <text>dCMP + ATP = dCDP + ADP</text>
        <dbReference type="Rhea" id="RHEA:25094"/>
        <dbReference type="ChEBI" id="CHEBI:30616"/>
        <dbReference type="ChEBI" id="CHEBI:57566"/>
        <dbReference type="ChEBI" id="CHEBI:58593"/>
        <dbReference type="ChEBI" id="CHEBI:456216"/>
        <dbReference type="EC" id="2.7.4.25"/>
    </reaction>
</comment>
<keyword evidence="5 8" id="KW-0067">ATP-binding</keyword>
<reference evidence="11" key="1">
    <citation type="submission" date="2017-08" db="EMBL/GenBank/DDBJ databases">
        <title>A dynamic microbial community with high functional redundancy inhabits the cold, oxic subseafloor aquifer.</title>
        <authorList>
            <person name="Tully B.J."/>
            <person name="Wheat C.G."/>
            <person name="Glazer B.T."/>
            <person name="Huber J.A."/>
        </authorList>
    </citation>
    <scope>NUCLEOTIDE SEQUENCE [LARGE SCALE GENOMIC DNA]</scope>
</reference>
<evidence type="ECO:0000256" key="7">
    <source>
        <dbReference type="ARBA" id="ARBA00048478"/>
    </source>
</evidence>
<dbReference type="EC" id="2.7.4.25" evidence="8"/>
<dbReference type="GO" id="GO:0015949">
    <property type="term" value="P:nucleobase-containing small molecule interconversion"/>
    <property type="evidence" value="ECO:0007669"/>
    <property type="project" value="TreeGrafter"/>
</dbReference>
<dbReference type="EMBL" id="NVVJ01000002">
    <property type="protein sequence ID" value="PCJ28485.1"/>
    <property type="molecule type" value="Genomic_DNA"/>
</dbReference>
<dbReference type="Pfam" id="PF02224">
    <property type="entry name" value="Cytidylate_kin"/>
    <property type="match status" value="1"/>
</dbReference>
<dbReference type="GO" id="GO:0036431">
    <property type="term" value="F:dCMP kinase activity"/>
    <property type="evidence" value="ECO:0007669"/>
    <property type="project" value="InterPro"/>
</dbReference>
<comment type="caution">
    <text evidence="10">The sequence shown here is derived from an EMBL/GenBank/DDBJ whole genome shotgun (WGS) entry which is preliminary data.</text>
</comment>
<keyword evidence="3 8" id="KW-0547">Nucleotide-binding</keyword>
<dbReference type="PANTHER" id="PTHR21299">
    <property type="entry name" value="CYTIDYLATE KINASE/PANTOATE-BETA-ALANINE LIGASE"/>
    <property type="match status" value="1"/>
</dbReference>
<gene>
    <name evidence="8 10" type="primary">cmk</name>
    <name evidence="10" type="ORF">COA96_01190</name>
</gene>
<name>A0A2A5BAK5_9GAMM</name>
<dbReference type="GO" id="GO:0005524">
    <property type="term" value="F:ATP binding"/>
    <property type="evidence" value="ECO:0007669"/>
    <property type="project" value="UniProtKB-UniRule"/>
</dbReference>
<evidence type="ECO:0000256" key="5">
    <source>
        <dbReference type="ARBA" id="ARBA00022840"/>
    </source>
</evidence>
<proteinExistence type="inferred from homology"/>
<evidence type="ECO:0000313" key="11">
    <source>
        <dbReference type="Proteomes" id="UP000218327"/>
    </source>
</evidence>
<dbReference type="InterPro" id="IPR011994">
    <property type="entry name" value="Cytidylate_kinase_dom"/>
</dbReference>
<organism evidence="10 11">
    <name type="scientific">SAR86 cluster bacterium</name>
    <dbReference type="NCBI Taxonomy" id="2030880"/>
    <lineage>
        <taxon>Bacteria</taxon>
        <taxon>Pseudomonadati</taxon>
        <taxon>Pseudomonadota</taxon>
        <taxon>Gammaproteobacteria</taxon>
        <taxon>SAR86 cluster</taxon>
    </lineage>
</organism>
<comment type="subcellular location">
    <subcellularLocation>
        <location evidence="8">Cytoplasm</location>
    </subcellularLocation>
</comment>
<feature type="binding site" evidence="8">
    <location>
        <begin position="11"/>
        <end position="19"/>
    </location>
    <ligand>
        <name>ATP</name>
        <dbReference type="ChEBI" id="CHEBI:30616"/>
    </ligand>
</feature>
<evidence type="ECO:0000256" key="6">
    <source>
        <dbReference type="ARBA" id="ARBA00047615"/>
    </source>
</evidence>
<dbReference type="SUPFAM" id="SSF52540">
    <property type="entry name" value="P-loop containing nucleoside triphosphate hydrolases"/>
    <property type="match status" value="1"/>
</dbReference>
<sequence>MSNARVIAIDGPSGSGKGTIASLVADNLGYKLLDSGALYRVLGVAVLKYNIDINKPSAVAELAGKLNIEFGRGGPGTLWLDGESVTKEIRTAIASDMASTLGAMPAAREALLEAQLGFRQPPGLVADGRDMGTVVFPDARPKIYLTASPEERAERRYKQLIGKGIDAILPDLLRDLKERDQRDSERTISPLKPAKDAVIIDTTNLDIDQVVSQVLELVAGS</sequence>
<dbReference type="GO" id="GO:0036430">
    <property type="term" value="F:CMP kinase activity"/>
    <property type="evidence" value="ECO:0007669"/>
    <property type="project" value="RHEA"/>
</dbReference>
<dbReference type="InterPro" id="IPR003136">
    <property type="entry name" value="Cytidylate_kin"/>
</dbReference>
<protein>
    <recommendedName>
        <fullName evidence="8">Cytidylate kinase</fullName>
        <shortName evidence="8">CK</shortName>
        <ecNumber evidence="8">2.7.4.25</ecNumber>
    </recommendedName>
    <alternativeName>
        <fullName evidence="8">Cytidine monophosphate kinase</fullName>
        <shortName evidence="8">CMP kinase</shortName>
    </alternativeName>
</protein>
<dbReference type="NCBIfam" id="TIGR00017">
    <property type="entry name" value="cmk"/>
    <property type="match status" value="1"/>
</dbReference>
<comment type="catalytic activity">
    <reaction evidence="7 8">
        <text>CMP + ATP = CDP + ADP</text>
        <dbReference type="Rhea" id="RHEA:11600"/>
        <dbReference type="ChEBI" id="CHEBI:30616"/>
        <dbReference type="ChEBI" id="CHEBI:58069"/>
        <dbReference type="ChEBI" id="CHEBI:60377"/>
        <dbReference type="ChEBI" id="CHEBI:456216"/>
        <dbReference type="EC" id="2.7.4.25"/>
    </reaction>
</comment>
<evidence type="ECO:0000313" key="10">
    <source>
        <dbReference type="EMBL" id="PCJ28485.1"/>
    </source>
</evidence>
<evidence type="ECO:0000256" key="8">
    <source>
        <dbReference type="HAMAP-Rule" id="MF_00238"/>
    </source>
</evidence>
<dbReference type="GO" id="GO:0006220">
    <property type="term" value="P:pyrimidine nucleotide metabolic process"/>
    <property type="evidence" value="ECO:0007669"/>
    <property type="project" value="UniProtKB-UniRule"/>
</dbReference>
<accession>A0A2A5BAK5</accession>
<dbReference type="AlphaFoldDB" id="A0A2A5BAK5"/>
<dbReference type="InterPro" id="IPR027417">
    <property type="entry name" value="P-loop_NTPase"/>
</dbReference>
<comment type="similarity">
    <text evidence="1 8">Belongs to the cytidylate kinase family. Type 1 subfamily.</text>
</comment>
<evidence type="ECO:0000256" key="3">
    <source>
        <dbReference type="ARBA" id="ARBA00022741"/>
    </source>
</evidence>
<feature type="domain" description="Cytidylate kinase" evidence="9">
    <location>
        <begin position="7"/>
        <end position="218"/>
    </location>
</feature>
<dbReference type="Proteomes" id="UP000218327">
    <property type="component" value="Unassembled WGS sequence"/>
</dbReference>
<dbReference type="HAMAP" id="MF_00238">
    <property type="entry name" value="Cytidyl_kinase_type1"/>
    <property type="match status" value="1"/>
</dbReference>